<dbReference type="SUPFAM" id="SSF64182">
    <property type="entry name" value="DHH phosphoesterases"/>
    <property type="match status" value="1"/>
</dbReference>
<dbReference type="Gene3D" id="3.90.1640.10">
    <property type="entry name" value="inorganic pyrophosphatase (n-terminal core)"/>
    <property type="match status" value="1"/>
</dbReference>
<proteinExistence type="predicted"/>
<dbReference type="InterPro" id="IPR051319">
    <property type="entry name" value="Oligoribo/pAp-PDE_c-di-AMP_PDE"/>
</dbReference>
<reference evidence="2" key="1">
    <citation type="submission" date="2020-04" db="EMBL/GenBank/DDBJ databases">
        <authorList>
            <person name="Zhang T."/>
        </authorList>
    </citation>
    <scope>NUCLEOTIDE SEQUENCE</scope>
    <source>
        <strain evidence="2">HKST-UBA17</strain>
    </source>
</reference>
<accession>A0A955KXV9</accession>
<dbReference type="AlphaFoldDB" id="A0A955KXV9"/>
<dbReference type="Gene3D" id="3.10.310.30">
    <property type="match status" value="1"/>
</dbReference>
<sequence length="338" mass="38611">MEDLKKYLQGIKQVRIISAAPYDADSLSSGIILRKFLENEGFDVTNHFPRKVSAKEISFLDFLPFFKLIEFGDTRELFKNSTDKEIIIIVDGRDLIQFYDHKDRSKPEPDFSRCKIVRIDHHALPEKEVAGHVIQDTEVSSTIELLLRDIIPVQSLDSDLATVAFAGLIGDTGNFRWNVNPYTFKLASQLLEKNVDNQALVEQLLVLKDKHYMDLLSFCQKNALYNEDIKTAFLLLSKNVIEENNLKHSDIQELKYCFVEEIGKRVRGYDRGIALIEWSKTSVFASGKSTNTVCLPELFRHFGGNGQGHFNFAGAELETSFRSTYEGLCKMLAQTYMM</sequence>
<dbReference type="EMBL" id="JAGQLN010000004">
    <property type="protein sequence ID" value="MCA9376535.1"/>
    <property type="molecule type" value="Genomic_DNA"/>
</dbReference>
<dbReference type="Proteomes" id="UP000741282">
    <property type="component" value="Unassembled WGS sequence"/>
</dbReference>
<evidence type="ECO:0000313" key="3">
    <source>
        <dbReference type="Proteomes" id="UP000741282"/>
    </source>
</evidence>
<evidence type="ECO:0000259" key="1">
    <source>
        <dbReference type="Pfam" id="PF01368"/>
    </source>
</evidence>
<gene>
    <name evidence="2" type="ORF">KC685_01275</name>
</gene>
<dbReference type="PANTHER" id="PTHR47618:SF1">
    <property type="entry name" value="BIFUNCTIONAL OLIGORIBONUCLEASE AND PAP PHOSPHATASE NRNA"/>
    <property type="match status" value="1"/>
</dbReference>
<reference evidence="2" key="2">
    <citation type="journal article" date="2021" name="Microbiome">
        <title>Successional dynamics and alternative stable states in a saline activated sludge microbial community over 9 years.</title>
        <authorList>
            <person name="Wang Y."/>
            <person name="Ye J."/>
            <person name="Ju F."/>
            <person name="Liu L."/>
            <person name="Boyd J.A."/>
            <person name="Deng Y."/>
            <person name="Parks D.H."/>
            <person name="Jiang X."/>
            <person name="Yin X."/>
            <person name="Woodcroft B.J."/>
            <person name="Tyson G.W."/>
            <person name="Hugenholtz P."/>
            <person name="Polz M.F."/>
            <person name="Zhang T."/>
        </authorList>
    </citation>
    <scope>NUCLEOTIDE SEQUENCE</scope>
    <source>
        <strain evidence="2">HKST-UBA17</strain>
    </source>
</reference>
<evidence type="ECO:0000313" key="2">
    <source>
        <dbReference type="EMBL" id="MCA9376535.1"/>
    </source>
</evidence>
<comment type="caution">
    <text evidence="2">The sequence shown here is derived from an EMBL/GenBank/DDBJ whole genome shotgun (WGS) entry which is preliminary data.</text>
</comment>
<dbReference type="InterPro" id="IPR001667">
    <property type="entry name" value="DDH_dom"/>
</dbReference>
<dbReference type="InterPro" id="IPR038763">
    <property type="entry name" value="DHH_sf"/>
</dbReference>
<dbReference type="Pfam" id="PF01368">
    <property type="entry name" value="DHH"/>
    <property type="match status" value="1"/>
</dbReference>
<dbReference type="PANTHER" id="PTHR47618">
    <property type="entry name" value="BIFUNCTIONAL OLIGORIBONUCLEASE AND PAP PHOSPHATASE NRNA"/>
    <property type="match status" value="1"/>
</dbReference>
<name>A0A955KXV9_9BACT</name>
<protein>
    <recommendedName>
        <fullName evidence="1">DDH domain-containing protein</fullName>
    </recommendedName>
</protein>
<organism evidence="2 3">
    <name type="scientific">Candidatus Dojkabacteria bacterium</name>
    <dbReference type="NCBI Taxonomy" id="2099670"/>
    <lineage>
        <taxon>Bacteria</taxon>
        <taxon>Candidatus Dojkabacteria</taxon>
    </lineage>
</organism>
<feature type="domain" description="DDH" evidence="1">
    <location>
        <begin position="22"/>
        <end position="149"/>
    </location>
</feature>